<dbReference type="PRINTS" id="PR00738">
    <property type="entry name" value="GLHYDRLASE20"/>
</dbReference>
<dbReference type="GO" id="GO:0005975">
    <property type="term" value="P:carbohydrate metabolic process"/>
    <property type="evidence" value="ECO:0007669"/>
    <property type="project" value="InterPro"/>
</dbReference>
<feature type="domain" description="Glycoside hydrolase family 20 catalytic" evidence="7">
    <location>
        <begin position="165"/>
        <end position="370"/>
    </location>
</feature>
<proteinExistence type="inferred from homology"/>
<feature type="domain" description="Beta-hexosaminidase bacterial type N-terminal" evidence="8">
    <location>
        <begin position="26"/>
        <end position="159"/>
    </location>
</feature>
<feature type="active site" description="Proton donor" evidence="6">
    <location>
        <position position="303"/>
    </location>
</feature>
<dbReference type="SUPFAM" id="SSF51445">
    <property type="entry name" value="(Trans)glycosidases"/>
    <property type="match status" value="1"/>
</dbReference>
<evidence type="ECO:0000313" key="9">
    <source>
        <dbReference type="EMBL" id="TKT87959.1"/>
    </source>
</evidence>
<dbReference type="InterPro" id="IPR015882">
    <property type="entry name" value="HEX_bac_N"/>
</dbReference>
<dbReference type="Gene3D" id="3.20.20.80">
    <property type="entry name" value="Glycosidases"/>
    <property type="match status" value="1"/>
</dbReference>
<evidence type="ECO:0000256" key="5">
    <source>
        <dbReference type="ARBA" id="ARBA00023295"/>
    </source>
</evidence>
<keyword evidence="5" id="KW-0326">Glycosidase</keyword>
<comment type="caution">
    <text evidence="9">The sequence shown here is derived from an EMBL/GenBank/DDBJ whole genome shotgun (WGS) entry which is preliminary data.</text>
</comment>
<evidence type="ECO:0000259" key="8">
    <source>
        <dbReference type="Pfam" id="PF02838"/>
    </source>
</evidence>
<dbReference type="InterPro" id="IPR029018">
    <property type="entry name" value="Hex-like_dom2"/>
</dbReference>
<dbReference type="Gene3D" id="3.30.379.10">
    <property type="entry name" value="Chitobiase/beta-hexosaminidase domain 2-like"/>
    <property type="match status" value="1"/>
</dbReference>
<accession>A0A4U6CTH6</accession>
<reference evidence="9 10" key="1">
    <citation type="submission" date="2019-05" db="EMBL/GenBank/DDBJ databases">
        <title>Dyadobacter AR-3-8 sp. nov., isolated from arctic soil.</title>
        <authorList>
            <person name="Chaudhary D.K."/>
        </authorList>
    </citation>
    <scope>NUCLEOTIDE SEQUENCE [LARGE SCALE GENOMIC DNA]</scope>
    <source>
        <strain evidence="9 10">AR-3-8</strain>
    </source>
</reference>
<dbReference type="Pfam" id="PF02838">
    <property type="entry name" value="Glyco_hydro_20b"/>
    <property type="match status" value="1"/>
</dbReference>
<evidence type="ECO:0000256" key="6">
    <source>
        <dbReference type="PIRSR" id="PIRSR625705-1"/>
    </source>
</evidence>
<name>A0A4U6CTH6_9BACT</name>
<dbReference type="PANTHER" id="PTHR22600:SF57">
    <property type="entry name" value="BETA-N-ACETYLHEXOSAMINIDASE"/>
    <property type="match status" value="1"/>
</dbReference>
<evidence type="ECO:0000259" key="7">
    <source>
        <dbReference type="Pfam" id="PF00728"/>
    </source>
</evidence>
<dbReference type="GO" id="GO:0030203">
    <property type="term" value="P:glycosaminoglycan metabolic process"/>
    <property type="evidence" value="ECO:0007669"/>
    <property type="project" value="TreeGrafter"/>
</dbReference>
<comment type="catalytic activity">
    <reaction evidence="1">
        <text>Hydrolysis of terminal non-reducing N-acetyl-D-hexosamine residues in N-acetyl-beta-D-hexosaminides.</text>
        <dbReference type="EC" id="3.2.1.52"/>
    </reaction>
</comment>
<evidence type="ECO:0000256" key="4">
    <source>
        <dbReference type="ARBA" id="ARBA00022801"/>
    </source>
</evidence>
<comment type="similarity">
    <text evidence="2">Belongs to the glycosyl hydrolase 20 family.</text>
</comment>
<dbReference type="OrthoDB" id="9763537at2"/>
<dbReference type="InterPro" id="IPR015883">
    <property type="entry name" value="Glyco_hydro_20_cat"/>
</dbReference>
<gene>
    <name evidence="9" type="ORF">FDK13_28040</name>
</gene>
<keyword evidence="10" id="KW-1185">Reference proteome</keyword>
<evidence type="ECO:0000256" key="1">
    <source>
        <dbReference type="ARBA" id="ARBA00001231"/>
    </source>
</evidence>
<protein>
    <recommendedName>
        <fullName evidence="3">beta-N-acetylhexosaminidase</fullName>
        <ecNumber evidence="3">3.2.1.52</ecNumber>
    </recommendedName>
</protein>
<dbReference type="AlphaFoldDB" id="A0A4U6CTH6"/>
<dbReference type="GO" id="GO:0016020">
    <property type="term" value="C:membrane"/>
    <property type="evidence" value="ECO:0007669"/>
    <property type="project" value="TreeGrafter"/>
</dbReference>
<sequence length="690" mass="79706">MKKLVIKIWFFFLFSLGAFAQKEPLLLPNPDFAEVSEGLFPLENISIFVPKNASEDILFAIGELKSVILERTGKYPKTASVSPKATFQYKIKETGHELPEVSEMNGTSEREWYQLRINSGKIQVEANTSTGLFYAIQTIRQLAQGYGKNAKLPLITIKDKPKIGYRGIMMDFSHGGLLSVDEIKKQIDFLAKWKTNQYYFYNEVSIELDGFPSLGYKTGYSKRDISEIIAYGKQRHMDVIPFLNLYGHLHELLRNEKYADLSIGHYGHELDPRNQKVNELLTNWITQYTRLFKSPFIHVGFDETWETKRIADDVDMKISSEKLWLQQLDFVQAELKKQGKTVMTWTDMNNYYPEIIGKIPRDVIPVIWEYKPDTVEINRYLNPVLAEKRKFLIQPAVSGWGHIYPDADYTYTNIDLCLKAGIKNKTLGFINSVWTDPVEPFVRPSWLFMAYGSIGAWQGTSADKQKFASDYASLAFPKVADEMKSAFEYLQKSNEDLDKGLGRNTNGMPRGTIIESWSNPFLPYYLSNTAKHLTDFKNARKNSEEAQSALISALEKCDKNDAPFINSLLVSARLMHYNATRFLWAKTVCDRWNDSMLKKKKNDFVVYDITYLCHGLLIDMMDENGALKSAYEQSWNSEYKPYRLNTILGRFDVEHALWQKLHLKVNDYRIQNSPDHIATKPFEELFKPDF</sequence>
<evidence type="ECO:0000256" key="3">
    <source>
        <dbReference type="ARBA" id="ARBA00012663"/>
    </source>
</evidence>
<dbReference type="Pfam" id="PF00728">
    <property type="entry name" value="Glyco_hydro_20"/>
    <property type="match status" value="1"/>
</dbReference>
<dbReference type="Proteomes" id="UP000304900">
    <property type="component" value="Unassembled WGS sequence"/>
</dbReference>
<dbReference type="SUPFAM" id="SSF55545">
    <property type="entry name" value="beta-N-acetylhexosaminidase-like domain"/>
    <property type="match status" value="1"/>
</dbReference>
<dbReference type="InterPro" id="IPR025705">
    <property type="entry name" value="Beta_hexosaminidase_sua/sub"/>
</dbReference>
<evidence type="ECO:0000256" key="2">
    <source>
        <dbReference type="ARBA" id="ARBA00006285"/>
    </source>
</evidence>
<dbReference type="EMBL" id="SZVO01000017">
    <property type="protein sequence ID" value="TKT87959.1"/>
    <property type="molecule type" value="Genomic_DNA"/>
</dbReference>
<dbReference type="RefSeq" id="WP_137343345.1">
    <property type="nucleotide sequence ID" value="NZ_BSQH01000005.1"/>
</dbReference>
<organism evidence="9 10">
    <name type="scientific">Dyadobacter frigoris</name>
    <dbReference type="NCBI Taxonomy" id="2576211"/>
    <lineage>
        <taxon>Bacteria</taxon>
        <taxon>Pseudomonadati</taxon>
        <taxon>Bacteroidota</taxon>
        <taxon>Cytophagia</taxon>
        <taxon>Cytophagales</taxon>
        <taxon>Spirosomataceae</taxon>
        <taxon>Dyadobacter</taxon>
    </lineage>
</organism>
<keyword evidence="4 9" id="KW-0378">Hydrolase</keyword>
<dbReference type="GO" id="GO:0004563">
    <property type="term" value="F:beta-N-acetylhexosaminidase activity"/>
    <property type="evidence" value="ECO:0007669"/>
    <property type="project" value="UniProtKB-EC"/>
</dbReference>
<dbReference type="InterPro" id="IPR017853">
    <property type="entry name" value="GH"/>
</dbReference>
<evidence type="ECO:0000313" key="10">
    <source>
        <dbReference type="Proteomes" id="UP000304900"/>
    </source>
</evidence>
<dbReference type="EC" id="3.2.1.52" evidence="3"/>
<dbReference type="PANTHER" id="PTHR22600">
    <property type="entry name" value="BETA-HEXOSAMINIDASE"/>
    <property type="match status" value="1"/>
</dbReference>